<dbReference type="Pfam" id="PF03971">
    <property type="entry name" value="IDH"/>
    <property type="match status" value="1"/>
</dbReference>
<evidence type="ECO:0000256" key="6">
    <source>
        <dbReference type="ARBA" id="ARBA00022857"/>
    </source>
</evidence>
<comment type="cofactor">
    <cofactor evidence="1">
        <name>Mg(2+)</name>
        <dbReference type="ChEBI" id="CHEBI:18420"/>
    </cofactor>
</comment>
<reference evidence="12" key="1">
    <citation type="journal article" date="2019" name="Int. J. Syst. Evol. Microbiol.">
        <title>The Global Catalogue of Microorganisms (GCM) 10K type strain sequencing project: providing services to taxonomists for standard genome sequencing and annotation.</title>
        <authorList>
            <consortium name="The Broad Institute Genomics Platform"/>
            <consortium name="The Broad Institute Genome Sequencing Center for Infectious Disease"/>
            <person name="Wu L."/>
            <person name="Ma J."/>
        </authorList>
    </citation>
    <scope>NUCLEOTIDE SEQUENCE [LARGE SCALE GENOMIC DNA]</scope>
    <source>
        <strain evidence="12">KCTC 42875</strain>
    </source>
</reference>
<protein>
    <recommendedName>
        <fullName evidence="10">Isocitrate dehydrogenase [NADP]</fullName>
        <ecNumber evidence="10">1.1.1.42</ecNumber>
    </recommendedName>
    <alternativeName>
        <fullName evidence="10">Oxalosuccinate decarboxylase</fullName>
    </alternativeName>
</protein>
<dbReference type="InterPro" id="IPR004436">
    <property type="entry name" value="Isocitrate_DH_NADP_mono"/>
</dbReference>
<keyword evidence="12" id="KW-1185">Reference proteome</keyword>
<evidence type="ECO:0000256" key="3">
    <source>
        <dbReference type="ARBA" id="ARBA00022532"/>
    </source>
</evidence>
<keyword evidence="2 10" id="KW-0329">Glyoxylate bypass</keyword>
<dbReference type="RefSeq" id="WP_386760038.1">
    <property type="nucleotide sequence ID" value="NZ_JBHRXK010000009.1"/>
</dbReference>
<dbReference type="EC" id="1.1.1.42" evidence="10"/>
<keyword evidence="3 10" id="KW-0816">Tricarboxylic acid cycle</keyword>
<evidence type="ECO:0000256" key="7">
    <source>
        <dbReference type="ARBA" id="ARBA00023002"/>
    </source>
</evidence>
<evidence type="ECO:0000256" key="9">
    <source>
        <dbReference type="ARBA" id="ARBA00046318"/>
    </source>
</evidence>
<accession>A0ABV7RRM8</accession>
<evidence type="ECO:0000313" key="12">
    <source>
        <dbReference type="Proteomes" id="UP001595740"/>
    </source>
</evidence>
<evidence type="ECO:0000256" key="4">
    <source>
        <dbReference type="ARBA" id="ARBA00022723"/>
    </source>
</evidence>
<organism evidence="11 12">
    <name type="scientific">Lysobacter cavernae</name>
    <dbReference type="NCBI Taxonomy" id="1685901"/>
    <lineage>
        <taxon>Bacteria</taxon>
        <taxon>Pseudomonadati</taxon>
        <taxon>Pseudomonadota</taxon>
        <taxon>Gammaproteobacteria</taxon>
        <taxon>Lysobacterales</taxon>
        <taxon>Lysobacteraceae</taxon>
        <taxon>Lysobacter</taxon>
    </lineage>
</organism>
<evidence type="ECO:0000256" key="10">
    <source>
        <dbReference type="PIRNR" id="PIRNR009407"/>
    </source>
</evidence>
<gene>
    <name evidence="11" type="ORF">ACFOLC_14825</name>
</gene>
<evidence type="ECO:0000256" key="8">
    <source>
        <dbReference type="ARBA" id="ARBA00023554"/>
    </source>
</evidence>
<evidence type="ECO:0000256" key="2">
    <source>
        <dbReference type="ARBA" id="ARBA00022435"/>
    </source>
</evidence>
<comment type="similarity">
    <text evidence="9 10">Belongs to the monomeric-type IDH family.</text>
</comment>
<dbReference type="PIRSF" id="PIRSF009407">
    <property type="entry name" value="IDH_monmr"/>
    <property type="match status" value="1"/>
</dbReference>
<comment type="caution">
    <text evidence="11">The sequence shown here is derived from an EMBL/GenBank/DDBJ whole genome shotgun (WGS) entry which is preliminary data.</text>
</comment>
<dbReference type="SUPFAM" id="SSF53659">
    <property type="entry name" value="Isocitrate/Isopropylmalate dehydrogenase-like"/>
    <property type="match status" value="1"/>
</dbReference>
<dbReference type="Gene3D" id="3.40.718.10">
    <property type="entry name" value="Isopropylmalate Dehydrogenase"/>
    <property type="match status" value="1"/>
</dbReference>
<proteinExistence type="inferred from homology"/>
<dbReference type="Proteomes" id="UP001595740">
    <property type="component" value="Unassembled WGS sequence"/>
</dbReference>
<evidence type="ECO:0000313" key="11">
    <source>
        <dbReference type="EMBL" id="MFC3552276.1"/>
    </source>
</evidence>
<evidence type="ECO:0000256" key="5">
    <source>
        <dbReference type="ARBA" id="ARBA00022842"/>
    </source>
</evidence>
<name>A0ABV7RRM8_9GAMM</name>
<keyword evidence="5" id="KW-0460">Magnesium</keyword>
<evidence type="ECO:0000256" key="1">
    <source>
        <dbReference type="ARBA" id="ARBA00001946"/>
    </source>
</evidence>
<dbReference type="EMBL" id="JBHRXK010000009">
    <property type="protein sequence ID" value="MFC3552276.1"/>
    <property type="molecule type" value="Genomic_DNA"/>
</dbReference>
<keyword evidence="6 10" id="KW-0521">NADP</keyword>
<dbReference type="PANTHER" id="PTHR36999:SF1">
    <property type="entry name" value="ISOCITRATE DEHYDROGENASE (NADP(+))"/>
    <property type="match status" value="1"/>
</dbReference>
<dbReference type="GO" id="GO:0004450">
    <property type="term" value="F:isocitrate dehydrogenase (NADP+) activity"/>
    <property type="evidence" value="ECO:0007669"/>
    <property type="project" value="UniProtKB-EC"/>
</dbReference>
<dbReference type="PANTHER" id="PTHR36999">
    <property type="entry name" value="ISOCITRATE DEHYDROGENASE [NADP]"/>
    <property type="match status" value="1"/>
</dbReference>
<keyword evidence="4" id="KW-0479">Metal-binding</keyword>
<keyword evidence="7 10" id="KW-0560">Oxidoreductase</keyword>
<dbReference type="NCBIfam" id="TIGR00178">
    <property type="entry name" value="monomer_idh"/>
    <property type="match status" value="1"/>
</dbReference>
<sequence>MPNTPKIIYTLTDEAPFLATQSLLPIVEAFTATAGIIVETRDISLAGRILSQFPDFLRDDQKVADHLAELGQLATTPEANIIKLPNVSASVPQLKAAIVELQQQGYALPDYPEEPQGERENEIKARYDKIKGSAVNPVLREGNSDRRAPLSVKNYARKHPHKMGAWSADSKSHVAHMSDGDFYGSEQSALITQAGTVSIELVGQDGRRNMLKTNIKVQAGELIDAAVMSAQALSTFIDAQIDDARAQGVLFSLHLKATMMKVSDPIMFGIAVQRFYRDVLAKHADALAQAGFDANNGIGDLYARLPSLPADVVAQIDTDIAVEYSQRPGLAMVNSDKGITNLHVPSDVIVDASMPAMIRDSGRMWNTDGALQDTKAVIPDRCYAGIYQAVIDDCKAHGAFDPATMGSVPNVGLMAQKAEEYGSHDKTFQIPADGSVRVLDGAGNVLMEHAVQAGDIWRMCQTKDAPIQDWVKLAVNRARLSNTPAVFWLDPQRAHDANVITKVEKYLKDHDTAGLDIRILAPVAAMQLSLDRIRQGQDTISVTGNVLRDYLTDLFPIMELGTSAKMLSIVPLMAGGGLFETGAGGSAPKHVQQFVEEDYLRWDSLGEFLALAASLEHLAERYDHARARVLADALDAANGAFLDNDKSPSRKVGGIDNRGSHFYLAMYWARALADQGSDAELKSKFTTLANALESNEAKIVAELVAVQGKPVQIGGYYHPNLAALGPAMRPSPTFNSALAALTAD</sequence>
<comment type="catalytic activity">
    <reaction evidence="8 10">
        <text>D-threo-isocitrate + NADP(+) = 2-oxoglutarate + CO2 + NADPH</text>
        <dbReference type="Rhea" id="RHEA:19629"/>
        <dbReference type="ChEBI" id="CHEBI:15562"/>
        <dbReference type="ChEBI" id="CHEBI:16526"/>
        <dbReference type="ChEBI" id="CHEBI:16810"/>
        <dbReference type="ChEBI" id="CHEBI:57783"/>
        <dbReference type="ChEBI" id="CHEBI:58349"/>
        <dbReference type="EC" id="1.1.1.42"/>
    </reaction>
</comment>